<gene>
    <name evidence="2" type="ORF">GJ744_009996</name>
</gene>
<dbReference type="EMBL" id="JAACFV010000062">
    <property type="protein sequence ID" value="KAF7507832.1"/>
    <property type="molecule type" value="Genomic_DNA"/>
</dbReference>
<dbReference type="AlphaFoldDB" id="A0A8H7AIX5"/>
<feature type="region of interest" description="Disordered" evidence="1">
    <location>
        <begin position="60"/>
        <end position="106"/>
    </location>
</feature>
<evidence type="ECO:0000256" key="1">
    <source>
        <dbReference type="SAM" id="MobiDB-lite"/>
    </source>
</evidence>
<organism evidence="2 3">
    <name type="scientific">Endocarpon pusillum</name>
    <dbReference type="NCBI Taxonomy" id="364733"/>
    <lineage>
        <taxon>Eukaryota</taxon>
        <taxon>Fungi</taxon>
        <taxon>Dikarya</taxon>
        <taxon>Ascomycota</taxon>
        <taxon>Pezizomycotina</taxon>
        <taxon>Eurotiomycetes</taxon>
        <taxon>Chaetothyriomycetidae</taxon>
        <taxon>Verrucariales</taxon>
        <taxon>Verrucariaceae</taxon>
        <taxon>Endocarpon</taxon>
    </lineage>
</organism>
<feature type="compositionally biased region" description="Polar residues" evidence="1">
    <location>
        <begin position="60"/>
        <end position="80"/>
    </location>
</feature>
<evidence type="ECO:0000313" key="2">
    <source>
        <dbReference type="EMBL" id="KAF7507832.1"/>
    </source>
</evidence>
<protein>
    <submittedName>
        <fullName evidence="2">Uncharacterized protein</fullName>
    </submittedName>
</protein>
<reference evidence="2" key="1">
    <citation type="submission" date="2020-02" db="EMBL/GenBank/DDBJ databases">
        <authorList>
            <person name="Palmer J.M."/>
        </authorList>
    </citation>
    <scope>NUCLEOTIDE SEQUENCE</scope>
    <source>
        <strain evidence="2">EPUS1.4</strain>
        <tissue evidence="2">Thallus</tissue>
    </source>
</reference>
<accession>A0A8H7AIX5</accession>
<sequence>MLPHQRSTNIHKHRPRHLPVLGIGLLSNGLLDDRHIVVPTTRVGFPDFVIAGPCRSIQSCPTATPTSDGNPATASMSATRETVRPDQGRPAASSSGPEMENANHHP</sequence>
<comment type="caution">
    <text evidence="2">The sequence shown here is derived from an EMBL/GenBank/DDBJ whole genome shotgun (WGS) entry which is preliminary data.</text>
</comment>
<name>A0A8H7AIX5_9EURO</name>
<proteinExistence type="predicted"/>
<evidence type="ECO:0000313" key="3">
    <source>
        <dbReference type="Proteomes" id="UP000606974"/>
    </source>
</evidence>
<keyword evidence="3" id="KW-1185">Reference proteome</keyword>
<dbReference type="Proteomes" id="UP000606974">
    <property type="component" value="Unassembled WGS sequence"/>
</dbReference>